<accession>A0ABQ1E2L4</accession>
<evidence type="ECO:0000313" key="2">
    <source>
        <dbReference type="Proteomes" id="UP000620147"/>
    </source>
</evidence>
<name>A0ABQ1E2L4_9FIRM</name>
<keyword evidence="2" id="KW-1185">Reference proteome</keyword>
<protein>
    <submittedName>
        <fullName evidence="1">Uncharacterized protein</fullName>
    </submittedName>
</protein>
<proteinExistence type="predicted"/>
<gene>
    <name evidence="1" type="ORF">BUFA31_23620</name>
</gene>
<organism evidence="1 2">
    <name type="scientific">Butyricicoccus faecihominis</name>
    <dbReference type="NCBI Taxonomy" id="1712515"/>
    <lineage>
        <taxon>Bacteria</taxon>
        <taxon>Bacillati</taxon>
        <taxon>Bacillota</taxon>
        <taxon>Clostridia</taxon>
        <taxon>Eubacteriales</taxon>
        <taxon>Butyricicoccaceae</taxon>
        <taxon>Butyricicoccus</taxon>
    </lineage>
</organism>
<comment type="caution">
    <text evidence="1">The sequence shown here is derived from an EMBL/GenBank/DDBJ whole genome shotgun (WGS) entry which is preliminary data.</text>
</comment>
<dbReference type="Proteomes" id="UP000620147">
    <property type="component" value="Unassembled WGS sequence"/>
</dbReference>
<dbReference type="EMBL" id="BLYJ01000037">
    <property type="protein sequence ID" value="GFO89198.1"/>
    <property type="molecule type" value="Genomic_DNA"/>
</dbReference>
<evidence type="ECO:0000313" key="1">
    <source>
        <dbReference type="EMBL" id="GFO89198.1"/>
    </source>
</evidence>
<sequence>MYGKRHGTGQRQCSGGNGIEYIADGVLCIGKRRVQAAVPHLHRHRQNDRACIVKARLQVAYSRAACGGPALECKCANGVACFVQQLG</sequence>
<reference evidence="1 2" key="1">
    <citation type="submission" date="2020-06" db="EMBL/GenBank/DDBJ databases">
        <title>Characterization of fructooligosaccharide metabolism and fructooligosaccharide-degrading enzymes in human commensal butyrate producers.</title>
        <authorList>
            <person name="Tanno H."/>
            <person name="Fujii T."/>
            <person name="Hirano K."/>
            <person name="Maeno S."/>
            <person name="Tonozuka T."/>
            <person name="Sakamoto M."/>
            <person name="Ohkuma M."/>
            <person name="Tochio T."/>
            <person name="Endo A."/>
        </authorList>
    </citation>
    <scope>NUCLEOTIDE SEQUENCE [LARGE SCALE GENOMIC DNA]</scope>
    <source>
        <strain evidence="1 2">JCM 31056</strain>
    </source>
</reference>